<name>A0A9X9M5I6_GULGU</name>
<dbReference type="Proteomes" id="UP000269945">
    <property type="component" value="Unassembled WGS sequence"/>
</dbReference>
<sequence>MWPWTSPERSGSSWPPPRRTCTGT</sequence>
<dbReference type="AlphaFoldDB" id="A0A9X9M5I6"/>
<evidence type="ECO:0000313" key="2">
    <source>
        <dbReference type="EMBL" id="VCX37063.1"/>
    </source>
</evidence>
<gene>
    <name evidence="2" type="ORF">BN2614_LOCUS7</name>
</gene>
<comment type="caution">
    <text evidence="2">The sequence shown here is derived from an EMBL/GenBank/DDBJ whole genome shotgun (WGS) entry which is preliminary data.</text>
</comment>
<reference evidence="2 3" key="1">
    <citation type="submission" date="2018-10" db="EMBL/GenBank/DDBJ databases">
        <authorList>
            <person name="Ekblom R."/>
            <person name="Jareborg N."/>
        </authorList>
    </citation>
    <scope>NUCLEOTIDE SEQUENCE [LARGE SCALE GENOMIC DNA]</scope>
    <source>
        <tissue evidence="2">Muscle</tissue>
    </source>
</reference>
<proteinExistence type="predicted"/>
<keyword evidence="3" id="KW-1185">Reference proteome</keyword>
<dbReference type="EMBL" id="CYRY02042990">
    <property type="protein sequence ID" value="VCX37063.1"/>
    <property type="molecule type" value="Genomic_DNA"/>
</dbReference>
<evidence type="ECO:0000313" key="3">
    <source>
        <dbReference type="Proteomes" id="UP000269945"/>
    </source>
</evidence>
<feature type="region of interest" description="Disordered" evidence="1">
    <location>
        <begin position="1"/>
        <end position="24"/>
    </location>
</feature>
<organism evidence="2 3">
    <name type="scientific">Gulo gulo</name>
    <name type="common">Wolverine</name>
    <name type="synonym">Gluton</name>
    <dbReference type="NCBI Taxonomy" id="48420"/>
    <lineage>
        <taxon>Eukaryota</taxon>
        <taxon>Metazoa</taxon>
        <taxon>Chordata</taxon>
        <taxon>Craniata</taxon>
        <taxon>Vertebrata</taxon>
        <taxon>Euteleostomi</taxon>
        <taxon>Mammalia</taxon>
        <taxon>Eutheria</taxon>
        <taxon>Laurasiatheria</taxon>
        <taxon>Carnivora</taxon>
        <taxon>Caniformia</taxon>
        <taxon>Musteloidea</taxon>
        <taxon>Mustelidae</taxon>
        <taxon>Guloninae</taxon>
        <taxon>Gulo</taxon>
    </lineage>
</organism>
<evidence type="ECO:0000256" key="1">
    <source>
        <dbReference type="SAM" id="MobiDB-lite"/>
    </source>
</evidence>
<accession>A0A9X9M5I6</accession>
<protein>
    <submittedName>
        <fullName evidence="2">Uncharacterized protein</fullName>
    </submittedName>
</protein>